<protein>
    <submittedName>
        <fullName evidence="3">Uncharacterized protein</fullName>
    </submittedName>
</protein>
<keyword evidence="2" id="KW-1133">Transmembrane helix</keyword>
<organism evidence="3 4">
    <name type="scientific">Noviherbaspirillum cavernae</name>
    <dbReference type="NCBI Taxonomy" id="2320862"/>
    <lineage>
        <taxon>Bacteria</taxon>
        <taxon>Pseudomonadati</taxon>
        <taxon>Pseudomonadota</taxon>
        <taxon>Betaproteobacteria</taxon>
        <taxon>Burkholderiales</taxon>
        <taxon>Oxalobacteraceae</taxon>
        <taxon>Noviherbaspirillum</taxon>
    </lineage>
</organism>
<gene>
    <name evidence="3" type="ORF">D3870_11845</name>
</gene>
<feature type="region of interest" description="Disordered" evidence="1">
    <location>
        <begin position="68"/>
        <end position="237"/>
    </location>
</feature>
<sequence>MDDVPTANTSPGTGNPHARTMRQLSPQSIRRLSILAMLIGIFSFGAAAGLFATSWLKKTSGNAATVAAVPSKDPVDAPRSASEPTSPAAARSGISSGELPYDGKPPAEDAQTTSLAPRAATAVNPQPQDTASGRATGPASEVPAHSSGVEERKPVETAEVPSLTAPPIPPSLAPSQKKVAKAPQKSPASKTAKDREIERIKQQAAEELKRKADNGAANDSKQPAPGSVKSTSSKPASKRVLLAQCEQASNFILKERCKWDICNGMWGKDGCPSYEKHGGLF</sequence>
<feature type="transmembrane region" description="Helical" evidence="2">
    <location>
        <begin position="32"/>
        <end position="56"/>
    </location>
</feature>
<comment type="caution">
    <text evidence="3">The sequence shown here is derived from an EMBL/GenBank/DDBJ whole genome shotgun (WGS) entry which is preliminary data.</text>
</comment>
<evidence type="ECO:0000313" key="3">
    <source>
        <dbReference type="EMBL" id="RJG06611.1"/>
    </source>
</evidence>
<keyword evidence="2" id="KW-0472">Membrane</keyword>
<reference evidence="3 4" key="1">
    <citation type="submission" date="2018-09" db="EMBL/GenBank/DDBJ databases">
        <authorList>
            <person name="Zhu H."/>
        </authorList>
    </citation>
    <scope>NUCLEOTIDE SEQUENCE [LARGE SCALE GENOMIC DNA]</scope>
    <source>
        <strain evidence="3 4">K2R10-39</strain>
    </source>
</reference>
<evidence type="ECO:0000256" key="2">
    <source>
        <dbReference type="SAM" id="Phobius"/>
    </source>
</evidence>
<feature type="region of interest" description="Disordered" evidence="1">
    <location>
        <begin position="1"/>
        <end position="23"/>
    </location>
</feature>
<evidence type="ECO:0000313" key="4">
    <source>
        <dbReference type="Proteomes" id="UP000285190"/>
    </source>
</evidence>
<keyword evidence="2" id="KW-0812">Transmembrane</keyword>
<dbReference type="EMBL" id="QYUN01000002">
    <property type="protein sequence ID" value="RJG06611.1"/>
    <property type="molecule type" value="Genomic_DNA"/>
</dbReference>
<keyword evidence="4" id="KW-1185">Reference proteome</keyword>
<dbReference type="OrthoDB" id="8724867at2"/>
<accession>A0A418X2G1</accession>
<name>A0A418X2G1_9BURK</name>
<proteinExistence type="predicted"/>
<dbReference type="RefSeq" id="WP_119739339.1">
    <property type="nucleotide sequence ID" value="NZ_QYUN01000002.1"/>
</dbReference>
<dbReference type="Proteomes" id="UP000285190">
    <property type="component" value="Unassembled WGS sequence"/>
</dbReference>
<evidence type="ECO:0000256" key="1">
    <source>
        <dbReference type="SAM" id="MobiDB-lite"/>
    </source>
</evidence>
<feature type="compositionally biased region" description="Polar residues" evidence="1">
    <location>
        <begin position="123"/>
        <end position="133"/>
    </location>
</feature>
<feature type="compositionally biased region" description="Basic and acidic residues" evidence="1">
    <location>
        <begin position="191"/>
        <end position="213"/>
    </location>
</feature>
<dbReference type="AlphaFoldDB" id="A0A418X2G1"/>
<feature type="compositionally biased region" description="Polar residues" evidence="1">
    <location>
        <begin position="1"/>
        <end position="13"/>
    </location>
</feature>